<feature type="compositionally biased region" description="Pro residues" evidence="2">
    <location>
        <begin position="630"/>
        <end position="646"/>
    </location>
</feature>
<evidence type="ECO:0000256" key="2">
    <source>
        <dbReference type="SAM" id="MobiDB-lite"/>
    </source>
</evidence>
<evidence type="ECO:0000256" key="1">
    <source>
        <dbReference type="ARBA" id="ARBA00022581"/>
    </source>
</evidence>
<dbReference type="Gramene" id="PNW74878">
    <property type="protein sequence ID" value="PNW74878"/>
    <property type="gene ID" value="CHLRE_12g506550v5"/>
</dbReference>
<dbReference type="AlphaFoldDB" id="A0A2K3D2W3"/>
<evidence type="ECO:0000256" key="3">
    <source>
        <dbReference type="SAM" id="Phobius"/>
    </source>
</evidence>
<feature type="compositionally biased region" description="Gly residues" evidence="2">
    <location>
        <begin position="599"/>
        <end position="609"/>
    </location>
</feature>
<feature type="compositionally biased region" description="Pro residues" evidence="2">
    <location>
        <begin position="1054"/>
        <end position="1065"/>
    </location>
</feature>
<name>A0A2K3D2W3_CHLRE</name>
<gene>
    <name evidence="4" type="ORF">CHLRE_12g506550v5</name>
</gene>
<dbReference type="GeneID" id="66055509"/>
<dbReference type="EMBL" id="CM008973">
    <property type="protein sequence ID" value="PNW74878.1"/>
    <property type="molecule type" value="Genomic_DNA"/>
</dbReference>
<dbReference type="InParanoid" id="A0A2K3D2W3"/>
<dbReference type="KEGG" id="cre:CHLRE_12g506550v5"/>
<keyword evidence="3" id="KW-1133">Transmembrane helix</keyword>
<feature type="region of interest" description="Disordered" evidence="2">
    <location>
        <begin position="712"/>
        <end position="739"/>
    </location>
</feature>
<feature type="compositionally biased region" description="Low complexity" evidence="2">
    <location>
        <begin position="1043"/>
        <end position="1053"/>
    </location>
</feature>
<dbReference type="PANTHER" id="PTHR13037:SF24">
    <property type="entry name" value="POLYCOMB PROTEIN PCL-RELATED"/>
    <property type="match status" value="1"/>
</dbReference>
<feature type="region of interest" description="Disordered" evidence="2">
    <location>
        <begin position="599"/>
        <end position="668"/>
    </location>
</feature>
<evidence type="ECO:0000313" key="5">
    <source>
        <dbReference type="Proteomes" id="UP000006906"/>
    </source>
</evidence>
<dbReference type="PANTHER" id="PTHR13037">
    <property type="entry name" value="FORMIN"/>
    <property type="match status" value="1"/>
</dbReference>
<feature type="region of interest" description="Disordered" evidence="2">
    <location>
        <begin position="552"/>
        <end position="578"/>
    </location>
</feature>
<keyword evidence="3" id="KW-0812">Transmembrane</keyword>
<protein>
    <submittedName>
        <fullName evidence="4">Uncharacterized protein</fullName>
    </submittedName>
</protein>
<keyword evidence="5" id="KW-1185">Reference proteome</keyword>
<reference evidence="4 5" key="1">
    <citation type="journal article" date="2007" name="Science">
        <title>The Chlamydomonas genome reveals the evolution of key animal and plant functions.</title>
        <authorList>
            <person name="Merchant S.S."/>
            <person name="Prochnik S.E."/>
            <person name="Vallon O."/>
            <person name="Harris E.H."/>
            <person name="Karpowicz S.J."/>
            <person name="Witman G.B."/>
            <person name="Terry A."/>
            <person name="Salamov A."/>
            <person name="Fritz-Laylin L.K."/>
            <person name="Marechal-Drouard L."/>
            <person name="Marshall W.F."/>
            <person name="Qu L.H."/>
            <person name="Nelson D.R."/>
            <person name="Sanderfoot A.A."/>
            <person name="Spalding M.H."/>
            <person name="Kapitonov V.V."/>
            <person name="Ren Q."/>
            <person name="Ferris P."/>
            <person name="Lindquist E."/>
            <person name="Shapiro H."/>
            <person name="Lucas S.M."/>
            <person name="Grimwood J."/>
            <person name="Schmutz J."/>
            <person name="Cardol P."/>
            <person name="Cerutti H."/>
            <person name="Chanfreau G."/>
            <person name="Chen C.L."/>
            <person name="Cognat V."/>
            <person name="Croft M.T."/>
            <person name="Dent R."/>
            <person name="Dutcher S."/>
            <person name="Fernandez E."/>
            <person name="Fukuzawa H."/>
            <person name="Gonzalez-Ballester D."/>
            <person name="Gonzalez-Halphen D."/>
            <person name="Hallmann A."/>
            <person name="Hanikenne M."/>
            <person name="Hippler M."/>
            <person name="Inwood W."/>
            <person name="Jabbari K."/>
            <person name="Kalanon M."/>
            <person name="Kuras R."/>
            <person name="Lefebvre P.A."/>
            <person name="Lemaire S.D."/>
            <person name="Lobanov A.V."/>
            <person name="Lohr M."/>
            <person name="Manuell A."/>
            <person name="Meier I."/>
            <person name="Mets L."/>
            <person name="Mittag M."/>
            <person name="Mittelmeier T."/>
            <person name="Moroney J.V."/>
            <person name="Moseley J."/>
            <person name="Napoli C."/>
            <person name="Nedelcu A.M."/>
            <person name="Niyogi K."/>
            <person name="Novoselov S.V."/>
            <person name="Paulsen I.T."/>
            <person name="Pazour G."/>
            <person name="Purton S."/>
            <person name="Ral J.P."/>
            <person name="Riano-Pachon D.M."/>
            <person name="Riekhof W."/>
            <person name="Rymarquis L."/>
            <person name="Schroda M."/>
            <person name="Stern D."/>
            <person name="Umen J."/>
            <person name="Willows R."/>
            <person name="Wilson N."/>
            <person name="Zimmer S.L."/>
            <person name="Allmer J."/>
            <person name="Balk J."/>
            <person name="Bisova K."/>
            <person name="Chen C.J."/>
            <person name="Elias M."/>
            <person name="Gendler K."/>
            <person name="Hauser C."/>
            <person name="Lamb M.R."/>
            <person name="Ledford H."/>
            <person name="Long J.C."/>
            <person name="Minagawa J."/>
            <person name="Page M.D."/>
            <person name="Pan J."/>
            <person name="Pootakham W."/>
            <person name="Roje S."/>
            <person name="Rose A."/>
            <person name="Stahlberg E."/>
            <person name="Terauchi A.M."/>
            <person name="Yang P."/>
            <person name="Ball S."/>
            <person name="Bowler C."/>
            <person name="Dieckmann C.L."/>
            <person name="Gladyshev V.N."/>
            <person name="Green P."/>
            <person name="Jorgensen R."/>
            <person name="Mayfield S."/>
            <person name="Mueller-Roeber B."/>
            <person name="Rajamani S."/>
            <person name="Sayre R.T."/>
            <person name="Brokstein P."/>
            <person name="Dubchak I."/>
            <person name="Goodstein D."/>
            <person name="Hornick L."/>
            <person name="Huang Y.W."/>
            <person name="Jhaveri J."/>
            <person name="Luo Y."/>
            <person name="Martinez D."/>
            <person name="Ngau W.C."/>
            <person name="Otillar B."/>
            <person name="Poliakov A."/>
            <person name="Porter A."/>
            <person name="Szajkowski L."/>
            <person name="Werner G."/>
            <person name="Zhou K."/>
            <person name="Grigoriev I.V."/>
            <person name="Rokhsar D.S."/>
            <person name="Grossman A.R."/>
        </authorList>
    </citation>
    <scope>NUCLEOTIDE SEQUENCE [LARGE SCALE GENOMIC DNA]</scope>
    <source>
        <strain evidence="5">CC-503</strain>
    </source>
</reference>
<accession>A0A2K3D2W3</accession>
<evidence type="ECO:0000313" key="4">
    <source>
        <dbReference type="EMBL" id="PNW74878.1"/>
    </source>
</evidence>
<feature type="region of interest" description="Disordered" evidence="2">
    <location>
        <begin position="992"/>
        <end position="1069"/>
    </location>
</feature>
<keyword evidence="1" id="KW-0945">Host-virus interaction</keyword>
<organism evidence="4 5">
    <name type="scientific">Chlamydomonas reinhardtii</name>
    <name type="common">Chlamydomonas smithii</name>
    <dbReference type="NCBI Taxonomy" id="3055"/>
    <lineage>
        <taxon>Eukaryota</taxon>
        <taxon>Viridiplantae</taxon>
        <taxon>Chlorophyta</taxon>
        <taxon>core chlorophytes</taxon>
        <taxon>Chlorophyceae</taxon>
        <taxon>CS clade</taxon>
        <taxon>Chlamydomonadales</taxon>
        <taxon>Chlamydomonadaceae</taxon>
        <taxon>Chlamydomonas</taxon>
    </lineage>
</organism>
<keyword evidence="3" id="KW-0472">Membrane</keyword>
<proteinExistence type="predicted"/>
<feature type="region of interest" description="Disordered" evidence="2">
    <location>
        <begin position="787"/>
        <end position="828"/>
    </location>
</feature>
<dbReference type="RefSeq" id="XP_042918209.1">
    <property type="nucleotide sequence ID" value="XM_043068158.1"/>
</dbReference>
<dbReference type="Proteomes" id="UP000006906">
    <property type="component" value="Chromosome 12"/>
</dbReference>
<dbReference type="OrthoDB" id="10620549at2759"/>
<feature type="compositionally biased region" description="Low complexity" evidence="2">
    <location>
        <begin position="1000"/>
        <end position="1030"/>
    </location>
</feature>
<feature type="region of interest" description="Disordered" evidence="2">
    <location>
        <begin position="867"/>
        <end position="887"/>
    </location>
</feature>
<feature type="transmembrane region" description="Helical" evidence="3">
    <location>
        <begin position="674"/>
        <end position="697"/>
    </location>
</feature>
<feature type="compositionally biased region" description="Gly residues" evidence="2">
    <location>
        <begin position="648"/>
        <end position="661"/>
    </location>
</feature>
<sequence>MSAYGSSHCQTVDELGAKSAVCVLPAFLGGTIDPGRLLSGASAPLLLDSDLSNIGGPVQLGSVNAFGLGASQLVVTATAECGWLLLAPPAVTFGTADGDAEQVSQDLTSTDGAAAPDSSSADPDPAFRQLYSCGSTQLDLPQELSQQLTSAGEGDAAAPSLPLTVRLRMARLGAAASGTGGGSSCSSLGPEVLITRRLELRPPSLPSEAVTQRWAESSKSTSAGESAQLLSAAVAPEGFDLVTTASLQVRVGEEEQLVVRQLRGTGDVLDASLAAYNVSYALAGLRLPGTTQSDDGSSSSGTGSSSHASRCQAAAAAQAELLAAALGLPPANVTVTCSAAEAAAKQGLMVVAPSEAEADAASGGAAASMAALASAADASAAAFAAASAFASATCPGGLAAQQTLSEQTAAAGVALVSLSFLLSPDVDPRAFAATVRRLLTPLASQAQAQALQGQAQQGQAQPLAVYLCLSSAASFSEAVGAGAGVGAGSTATAATASAASVGTATSGGDDLQGADILSVLALRMRVDVAGGSWSVAAGGGLTLRNGGPAANAIGPAGSGGGSSSGSSSSSGGGSSSEGVTLELGVESLTARAGLVGPGAGGSGGAGPGGAAIAPVLNPEGVIPGGSPPTVGGPPPSGSRASPPPGVGPVVGGVGTGVGAAGGSSTSDTGVSTTILGVVAGASATATLLLVALIALILRKYKAHRTQLYLSSIGKPLGKDGRSRRASSAGDDLSPSASTISLHRTPRAATLPRATVAFTLDPADATDGCRGYPGAIVSAAAVAVGNAGGGSDGWSRVPPPHASAAGAAALGAAASPPPPPLPHGQSPLATQGSFMQSALRRLISVSSIPSVTSVGDLSALEMRALEAGEQRMSGGGAAPLSPPLPPPPRPLAVSPAGGRGAGMAVGAGAAGGGGSYCSSPYASSAPAPAAAEVSLFTAPAAAVRAVAGGGRRGSAGGVSGGAVRQPAASITLGPKAATTSVVLGPAMAAAPGPGPLPRAAPPAAAAAALRPAPQPASAAAAPPPVQQAQSPRIAPPVLPLQWLSPPRSAPASPALQPPPAAPPPAPIRHVPAVLPEPQAMVASAVLPSTQPRAPEVMMLITNPLAESHQ</sequence>
<feature type="compositionally biased region" description="Low complexity" evidence="2">
    <location>
        <begin position="801"/>
        <end position="813"/>
    </location>
</feature>